<reference evidence="1 2" key="1">
    <citation type="journal article" date="2016" name="Nat. Commun.">
        <title>Thousands of microbial genomes shed light on interconnected biogeochemical processes in an aquifer system.</title>
        <authorList>
            <person name="Anantharaman K."/>
            <person name="Brown C.T."/>
            <person name="Hug L.A."/>
            <person name="Sharon I."/>
            <person name="Castelle C.J."/>
            <person name="Probst A.J."/>
            <person name="Thomas B.C."/>
            <person name="Singh A."/>
            <person name="Wilkins M.J."/>
            <person name="Karaoz U."/>
            <person name="Brodie E.L."/>
            <person name="Williams K.H."/>
            <person name="Hubbard S.S."/>
            <person name="Banfield J.F."/>
        </authorList>
    </citation>
    <scope>NUCLEOTIDE SEQUENCE [LARGE SCALE GENOMIC DNA]</scope>
</reference>
<evidence type="ECO:0000313" key="1">
    <source>
        <dbReference type="EMBL" id="OGG37563.1"/>
    </source>
</evidence>
<proteinExistence type="predicted"/>
<dbReference type="Proteomes" id="UP000176273">
    <property type="component" value="Unassembled WGS sequence"/>
</dbReference>
<dbReference type="InterPro" id="IPR003787">
    <property type="entry name" value="Sulphur_relay_DsrE/F-like"/>
</dbReference>
<dbReference type="STRING" id="1798468.A2110_02430"/>
<protein>
    <submittedName>
        <fullName evidence="1">Uncharacterized protein</fullName>
    </submittedName>
</protein>
<dbReference type="EMBL" id="MFKH01000009">
    <property type="protein sequence ID" value="OGG37563.1"/>
    <property type="molecule type" value="Genomic_DNA"/>
</dbReference>
<name>A0A1F6BL37_9BACT</name>
<accession>A0A1F6BL37</accession>
<sequence>MAKVALVLLADSETAEGTGRALHSVIYAEELASKGNEVKLIFDGAGVRWVKKILADEANPVTKAFMGLKMGVYSQSVEKHVCKFCSAVFQVPEADSQKLGFDIAGEYQGHPDLSALIADGFHIITL</sequence>
<comment type="caution">
    <text evidence="1">The sequence shown here is derived from an EMBL/GenBank/DDBJ whole genome shotgun (WGS) entry which is preliminary data.</text>
</comment>
<dbReference type="InterPro" id="IPR027396">
    <property type="entry name" value="DsrEFH-like"/>
</dbReference>
<evidence type="ECO:0000313" key="2">
    <source>
        <dbReference type="Proteomes" id="UP000176273"/>
    </source>
</evidence>
<organism evidence="1 2">
    <name type="scientific">Candidatus Jorgensenbacteria bacterium GWA1_54_12</name>
    <dbReference type="NCBI Taxonomy" id="1798468"/>
    <lineage>
        <taxon>Bacteria</taxon>
        <taxon>Candidatus Joergenseniibacteriota</taxon>
    </lineage>
</organism>
<dbReference type="Gene3D" id="3.40.1260.10">
    <property type="entry name" value="DsrEFH-like"/>
    <property type="match status" value="1"/>
</dbReference>
<gene>
    <name evidence="1" type="ORF">A2110_02430</name>
</gene>
<dbReference type="Pfam" id="PF02635">
    <property type="entry name" value="DsrE"/>
    <property type="match status" value="1"/>
</dbReference>
<dbReference type="SUPFAM" id="SSF75169">
    <property type="entry name" value="DsrEFH-like"/>
    <property type="match status" value="1"/>
</dbReference>
<dbReference type="AlphaFoldDB" id="A0A1F6BL37"/>